<dbReference type="Proteomes" id="UP001478862">
    <property type="component" value="Unassembled WGS sequence"/>
</dbReference>
<keyword evidence="1" id="KW-0175">Coiled coil</keyword>
<sequence>MHLNYSLMMGLDYNLMMDLTDIELKLEELEAGYKKRYFRKDTKRSWSFKCHCDEKVVSNVADEYFIVSMTRKDPNAISRRFCSKKCADIYIDEQRNVLSVERERIIEERRKVREVYEEAERKFIAIKEKS</sequence>
<accession>A0ABV1MXV2</accession>
<keyword evidence="3" id="KW-1185">Reference proteome</keyword>
<dbReference type="RefSeq" id="WP_349661698.1">
    <property type="nucleotide sequence ID" value="NZ_JBEGDG010000024.1"/>
</dbReference>
<evidence type="ECO:0000313" key="3">
    <source>
        <dbReference type="Proteomes" id="UP001478862"/>
    </source>
</evidence>
<proteinExistence type="predicted"/>
<comment type="caution">
    <text evidence="2">The sequence shown here is derived from an EMBL/GenBank/DDBJ whole genome shotgun (WGS) entry which is preliminary data.</text>
</comment>
<evidence type="ECO:0008006" key="4">
    <source>
        <dbReference type="Google" id="ProtNLM"/>
    </source>
</evidence>
<protein>
    <recommendedName>
        <fullName evidence="4">MYM-type domain-containing protein</fullName>
    </recommendedName>
</protein>
<gene>
    <name evidence="2" type="ORF">ABNX05_22225</name>
</gene>
<organism evidence="2 3">
    <name type="scientific">Lysinibacillus zambalensis</name>
    <dbReference type="NCBI Taxonomy" id="3160866"/>
    <lineage>
        <taxon>Bacteria</taxon>
        <taxon>Bacillati</taxon>
        <taxon>Bacillota</taxon>
        <taxon>Bacilli</taxon>
        <taxon>Bacillales</taxon>
        <taxon>Bacillaceae</taxon>
        <taxon>Lysinibacillus</taxon>
    </lineage>
</organism>
<evidence type="ECO:0000256" key="1">
    <source>
        <dbReference type="SAM" id="Coils"/>
    </source>
</evidence>
<name>A0ABV1MXV2_9BACI</name>
<reference evidence="2 3" key="1">
    <citation type="submission" date="2024-06" db="EMBL/GenBank/DDBJ databases">
        <title>Lysinibacillus zambalefons sp. nov., a Novel Firmicute Isolated from the Poon Bato Zambales Hyperalkaline Spring.</title>
        <authorList>
            <person name="Aja J.A."/>
            <person name="Lazaro J.E.H."/>
            <person name="Llorin L.D."/>
            <person name="Lim K.R."/>
            <person name="Teodosio J."/>
            <person name="Dalisay D.S."/>
        </authorList>
    </citation>
    <scope>NUCLEOTIDE SEQUENCE [LARGE SCALE GENOMIC DNA]</scope>
    <source>
        <strain evidence="2 3">M3</strain>
    </source>
</reference>
<feature type="coiled-coil region" evidence="1">
    <location>
        <begin position="102"/>
        <end position="129"/>
    </location>
</feature>
<evidence type="ECO:0000313" key="2">
    <source>
        <dbReference type="EMBL" id="MEQ6357335.1"/>
    </source>
</evidence>
<dbReference type="EMBL" id="JBEGDG010000024">
    <property type="protein sequence ID" value="MEQ6357335.1"/>
    <property type="molecule type" value="Genomic_DNA"/>
</dbReference>